<comment type="caution">
    <text evidence="1">The sequence shown here is derived from an EMBL/GenBank/DDBJ whole genome shotgun (WGS) entry which is preliminary data.</text>
</comment>
<reference evidence="1 2" key="1">
    <citation type="submission" date="2020-02" db="EMBL/GenBank/DDBJ databases">
        <title>Whole-genome analyses of novel actinobacteria.</title>
        <authorList>
            <person name="Sahin N."/>
            <person name="Tatar D."/>
        </authorList>
    </citation>
    <scope>NUCLEOTIDE SEQUENCE [LARGE SCALE GENOMIC DNA]</scope>
    <source>
        <strain evidence="1 2">SB3404</strain>
    </source>
</reference>
<sequence>MTTPTDDVLLPPDADPRLGPVLSGLTACLCAALAEGGRPACACCLVWGSSPPAQDFCSCDCDDGHGQAWVRVVRQDPVVTDQRRRRCQTWRMQTTIEIGVARCVAVVAEDGQSAPTCEQREADAWGLVLDQRLLREAVACCEALSDVQVWPGPVAPLGPQGGCSGVTVQITVEV</sequence>
<keyword evidence="2" id="KW-1185">Reference proteome</keyword>
<dbReference type="EMBL" id="JAAKZZ010000428">
    <property type="protein sequence ID" value="NGO72273.1"/>
    <property type="molecule type" value="Genomic_DNA"/>
</dbReference>
<evidence type="ECO:0000313" key="2">
    <source>
        <dbReference type="Proteomes" id="UP000477722"/>
    </source>
</evidence>
<organism evidence="1 2">
    <name type="scientific">Streptomyces boncukensis</name>
    <dbReference type="NCBI Taxonomy" id="2711219"/>
    <lineage>
        <taxon>Bacteria</taxon>
        <taxon>Bacillati</taxon>
        <taxon>Actinomycetota</taxon>
        <taxon>Actinomycetes</taxon>
        <taxon>Kitasatosporales</taxon>
        <taxon>Streptomycetaceae</taxon>
        <taxon>Streptomyces</taxon>
    </lineage>
</organism>
<dbReference type="RefSeq" id="WP_165301968.1">
    <property type="nucleotide sequence ID" value="NZ_JAAKZZ010000428.1"/>
</dbReference>
<name>A0A6G4X4U1_9ACTN</name>
<gene>
    <name evidence="1" type="ORF">G5C65_28770</name>
</gene>
<dbReference type="AlphaFoldDB" id="A0A6G4X4U1"/>
<proteinExistence type="predicted"/>
<protein>
    <submittedName>
        <fullName evidence="1">Uncharacterized protein</fullName>
    </submittedName>
</protein>
<dbReference type="Proteomes" id="UP000477722">
    <property type="component" value="Unassembled WGS sequence"/>
</dbReference>
<evidence type="ECO:0000313" key="1">
    <source>
        <dbReference type="EMBL" id="NGO72273.1"/>
    </source>
</evidence>
<accession>A0A6G4X4U1</accession>